<name>Q6IHF0_DROME</name>
<sequence length="178" mass="19261">MLRKRPPIFLATLIGLIKAIGTETGGFLQFPAFSSPIASNVKHSGKLSFMAVWNNDSATDSLNLSPTRKAFFHTPYPISIPHTPYPNPSPSPRPKVECCKVDWSAVEWSRVWSPCTCHGQSNNSINLLHCVIGNMMMRPALISTCIMQKKNDGSGSSGSAPAPAPTTASSSSWSRSRT</sequence>
<reference evidence="3" key="1">
    <citation type="journal article" date="2003" name="Genome Biol.">
        <title>An integrated gene annotation and transcriptional profiling approach towards the full gene content of the Drosophila genome.</title>
        <authorList>
            <person name="Hild M."/>
            <person name="Beckmann B."/>
            <person name="Haas S.A."/>
            <person name="Koch B."/>
            <person name="Solovyev V."/>
            <person name="Busold C."/>
            <person name="Fellenberg K."/>
            <person name="Boutros M."/>
            <person name="Vingron M."/>
            <person name="Sauer F."/>
            <person name="Hoheisel J.D."/>
            <person name="Paro R."/>
        </authorList>
    </citation>
    <scope>NUCLEOTIDE SEQUENCE</scope>
</reference>
<gene>
    <name evidence="3" type="ORF">HDC02663</name>
</gene>
<proteinExistence type="predicted"/>
<feature type="region of interest" description="Disordered" evidence="1">
    <location>
        <begin position="150"/>
        <end position="178"/>
    </location>
</feature>
<dbReference type="AlphaFoldDB" id="Q6IHF0"/>
<evidence type="ECO:0000256" key="1">
    <source>
        <dbReference type="SAM" id="MobiDB-lite"/>
    </source>
</evidence>
<organism evidence="3">
    <name type="scientific">Drosophila melanogaster</name>
    <name type="common">Fruit fly</name>
    <dbReference type="NCBI Taxonomy" id="7227"/>
    <lineage>
        <taxon>Eukaryota</taxon>
        <taxon>Metazoa</taxon>
        <taxon>Ecdysozoa</taxon>
        <taxon>Arthropoda</taxon>
        <taxon>Hexapoda</taxon>
        <taxon>Insecta</taxon>
        <taxon>Pterygota</taxon>
        <taxon>Neoptera</taxon>
        <taxon>Endopterygota</taxon>
        <taxon>Diptera</taxon>
        <taxon>Brachycera</taxon>
        <taxon>Muscomorpha</taxon>
        <taxon>Ephydroidea</taxon>
        <taxon>Drosophilidae</taxon>
        <taxon>Drosophila</taxon>
        <taxon>Sophophora</taxon>
    </lineage>
</organism>
<evidence type="ECO:0000313" key="3">
    <source>
        <dbReference type="EMBL" id="DAA03665.1"/>
    </source>
</evidence>
<accession>Q6IHF0</accession>
<evidence type="ECO:0000256" key="2">
    <source>
        <dbReference type="SAM" id="SignalP"/>
    </source>
</evidence>
<keyword evidence="2" id="KW-0732">Signal</keyword>
<feature type="compositionally biased region" description="Low complexity" evidence="1">
    <location>
        <begin position="153"/>
        <end position="178"/>
    </location>
</feature>
<feature type="signal peptide" evidence="2">
    <location>
        <begin position="1"/>
        <end position="21"/>
    </location>
</feature>
<dbReference type="EMBL" id="BK003466">
    <property type="protein sequence ID" value="DAA03665.1"/>
    <property type="molecule type" value="Genomic_DNA"/>
</dbReference>
<protein>
    <submittedName>
        <fullName evidence="3">HDC02663</fullName>
    </submittedName>
</protein>
<feature type="chain" id="PRO_5004274649" evidence="2">
    <location>
        <begin position="22"/>
        <end position="178"/>
    </location>
</feature>